<accession>A0A914ZJC9</accession>
<dbReference type="Proteomes" id="UP000887569">
    <property type="component" value="Unplaced"/>
</dbReference>
<dbReference type="WBParaSite" id="PgB04_g151_t01">
    <property type="protein sequence ID" value="PgB04_g151_t01"/>
    <property type="gene ID" value="PgB04_g151"/>
</dbReference>
<keyword evidence="1" id="KW-1185">Reference proteome</keyword>
<evidence type="ECO:0000313" key="2">
    <source>
        <dbReference type="WBParaSite" id="PgB04_g151_t01"/>
    </source>
</evidence>
<reference evidence="2" key="1">
    <citation type="submission" date="2022-11" db="UniProtKB">
        <authorList>
            <consortium name="WormBaseParasite"/>
        </authorList>
    </citation>
    <scope>IDENTIFICATION</scope>
</reference>
<protein>
    <submittedName>
        <fullName evidence="2">Uncharacterized protein</fullName>
    </submittedName>
</protein>
<organism evidence="1 2">
    <name type="scientific">Parascaris univalens</name>
    <name type="common">Nematode worm</name>
    <dbReference type="NCBI Taxonomy" id="6257"/>
    <lineage>
        <taxon>Eukaryota</taxon>
        <taxon>Metazoa</taxon>
        <taxon>Ecdysozoa</taxon>
        <taxon>Nematoda</taxon>
        <taxon>Chromadorea</taxon>
        <taxon>Rhabditida</taxon>
        <taxon>Spirurina</taxon>
        <taxon>Ascaridomorpha</taxon>
        <taxon>Ascaridoidea</taxon>
        <taxon>Ascarididae</taxon>
        <taxon>Parascaris</taxon>
    </lineage>
</organism>
<name>A0A914ZJC9_PARUN</name>
<proteinExistence type="predicted"/>
<dbReference type="AlphaFoldDB" id="A0A914ZJC9"/>
<evidence type="ECO:0000313" key="1">
    <source>
        <dbReference type="Proteomes" id="UP000887569"/>
    </source>
</evidence>
<sequence>EISMGCHSANNFAVCIVVRCVMHSVVMNRRSSLFSLSIKKDVKCEGPVTEEIRLKRSLKWFVGSEQQHISATLSSAHCTAPAYIFIGSSINSTHSSCFLSRYITHRKFLLFLGDNLSSMFWGH</sequence>